<accession>A0A5B8MCI9</accession>
<dbReference type="EMBL" id="CP031034">
    <property type="protein sequence ID" value="QDZ18207.1"/>
    <property type="molecule type" value="Genomic_DNA"/>
</dbReference>
<evidence type="ECO:0000256" key="1">
    <source>
        <dbReference type="SAM" id="SignalP"/>
    </source>
</evidence>
<proteinExistence type="predicted"/>
<keyword evidence="3" id="KW-1185">Reference proteome</keyword>
<gene>
    <name evidence="2" type="ORF">A3770_01p07250</name>
</gene>
<dbReference type="AlphaFoldDB" id="A0A5B8MCI9"/>
<evidence type="ECO:0000313" key="2">
    <source>
        <dbReference type="EMBL" id="QDZ18207.1"/>
    </source>
</evidence>
<reference evidence="2 3" key="1">
    <citation type="submission" date="2018-07" db="EMBL/GenBank/DDBJ databases">
        <title>The complete nuclear genome of the prasinophyte Chloropicon primus (CCMP1205).</title>
        <authorList>
            <person name="Pombert J.-F."/>
            <person name="Otis C."/>
            <person name="Turmel M."/>
            <person name="Lemieux C."/>
        </authorList>
    </citation>
    <scope>NUCLEOTIDE SEQUENCE [LARGE SCALE GENOMIC DNA]</scope>
    <source>
        <strain evidence="2 3">CCMP1205</strain>
    </source>
</reference>
<protein>
    <submittedName>
        <fullName evidence="2">Uncharacterized protein</fullName>
    </submittedName>
</protein>
<feature type="signal peptide" evidence="1">
    <location>
        <begin position="1"/>
        <end position="33"/>
    </location>
</feature>
<evidence type="ECO:0000313" key="3">
    <source>
        <dbReference type="Proteomes" id="UP000316726"/>
    </source>
</evidence>
<name>A0A5B8MCI9_9CHLO</name>
<keyword evidence="1" id="KW-0732">Signal</keyword>
<organism evidence="2 3">
    <name type="scientific">Chloropicon primus</name>
    <dbReference type="NCBI Taxonomy" id="1764295"/>
    <lineage>
        <taxon>Eukaryota</taxon>
        <taxon>Viridiplantae</taxon>
        <taxon>Chlorophyta</taxon>
        <taxon>Chloropicophyceae</taxon>
        <taxon>Chloropicales</taxon>
        <taxon>Chloropicaceae</taxon>
        <taxon>Chloropicon</taxon>
    </lineage>
</organism>
<dbReference type="Proteomes" id="UP000316726">
    <property type="component" value="Chromosome 1"/>
</dbReference>
<feature type="chain" id="PRO_5022822135" evidence="1">
    <location>
        <begin position="34"/>
        <end position="266"/>
    </location>
</feature>
<sequence length="266" mass="28585">MSGRGAGFGVGARLPRPLAFFFLASLFLATTERVGVQGLGGGFSPPPGVDPDQFAKIVPLFVGGLTQCGDSSSLINALNVYTTHQEFIQMAIKSVAELEKRAKQASSTGGETYDNPFVEGALRILTSDGMTELIKDATFVKLSDSLNLTCVLNRPDMLKQLNTSSEESYEKARSQKKDIDTVTNFIEGGLLEDMAPSIGPAFVECGGNLRILMQFAQAFSYFIMGNRIADSRDQTSGGGSNPALDKYDKLSPQGVYTTFQCADRGF</sequence>